<feature type="chain" id="PRO_5036113348" evidence="1">
    <location>
        <begin position="27"/>
        <end position="102"/>
    </location>
</feature>
<evidence type="ECO:0000256" key="1">
    <source>
        <dbReference type="SAM" id="SignalP"/>
    </source>
</evidence>
<accession>A0A450S7Q7</accession>
<reference evidence="2" key="1">
    <citation type="submission" date="2019-02" db="EMBL/GenBank/DDBJ databases">
        <authorList>
            <person name="Gruber-Vodicka R. H."/>
            <person name="Seah K. B. B."/>
        </authorList>
    </citation>
    <scope>NUCLEOTIDE SEQUENCE</scope>
    <source>
        <strain evidence="3">BECK_DK161</strain>
        <strain evidence="2">BECK_DK47</strain>
    </source>
</reference>
<organism evidence="2">
    <name type="scientific">Candidatus Kentrum sp. DK</name>
    <dbReference type="NCBI Taxonomy" id="2126562"/>
    <lineage>
        <taxon>Bacteria</taxon>
        <taxon>Pseudomonadati</taxon>
        <taxon>Pseudomonadota</taxon>
        <taxon>Gammaproteobacteria</taxon>
        <taxon>Candidatus Kentrum</taxon>
    </lineage>
</organism>
<feature type="signal peptide" evidence="1">
    <location>
        <begin position="1"/>
        <end position="26"/>
    </location>
</feature>
<evidence type="ECO:0000313" key="2">
    <source>
        <dbReference type="EMBL" id="VFJ47906.1"/>
    </source>
</evidence>
<name>A0A450S7Q7_9GAMM</name>
<protein>
    <submittedName>
        <fullName evidence="2">Cytochrome c, mono- and diheme variants</fullName>
    </submittedName>
</protein>
<dbReference type="SUPFAM" id="SSF46626">
    <property type="entry name" value="Cytochrome c"/>
    <property type="match status" value="1"/>
</dbReference>
<sequence>MKSITKHAVTISFVLPLLLSVGYAQDADQEENAELKQGRQLHRENCVRCHDALLYTKKNRRVGSLPALESQVEFCATNLRLQWFDEEIDAVSAYLNRTFYHF</sequence>
<dbReference type="GO" id="GO:0009055">
    <property type="term" value="F:electron transfer activity"/>
    <property type="evidence" value="ECO:0007669"/>
    <property type="project" value="InterPro"/>
</dbReference>
<dbReference type="EMBL" id="CAADEX010000019">
    <property type="protein sequence ID" value="VFJ47906.1"/>
    <property type="molecule type" value="Genomic_DNA"/>
</dbReference>
<dbReference type="AlphaFoldDB" id="A0A450S7Q7"/>
<proteinExistence type="predicted"/>
<evidence type="ECO:0000313" key="3">
    <source>
        <dbReference type="EMBL" id="VFJ59951.1"/>
    </source>
</evidence>
<dbReference type="InterPro" id="IPR036909">
    <property type="entry name" value="Cyt_c-like_dom_sf"/>
</dbReference>
<dbReference type="EMBL" id="CAADEY010000076">
    <property type="protein sequence ID" value="VFJ59951.1"/>
    <property type="molecule type" value="Genomic_DNA"/>
</dbReference>
<dbReference type="GO" id="GO:0020037">
    <property type="term" value="F:heme binding"/>
    <property type="evidence" value="ECO:0007669"/>
    <property type="project" value="InterPro"/>
</dbReference>
<keyword evidence="1" id="KW-0732">Signal</keyword>
<gene>
    <name evidence="2" type="ORF">BECKDK2373B_GA0170837_101911</name>
    <name evidence="3" type="ORF">BECKDK2373C_GA0170839_107612</name>
</gene>